<evidence type="ECO:0000256" key="3">
    <source>
        <dbReference type="ARBA" id="ARBA00022763"/>
    </source>
</evidence>
<dbReference type="STRING" id="1157962.A0A250WXH7"/>
<evidence type="ECO:0000256" key="6">
    <source>
        <dbReference type="ARBA" id="ARBA00023204"/>
    </source>
</evidence>
<dbReference type="InterPro" id="IPR012319">
    <property type="entry name" value="FPG_cat"/>
</dbReference>
<feature type="domain" description="Formamidopyrimidine-DNA glycosylase catalytic" evidence="10">
    <location>
        <begin position="48"/>
        <end position="180"/>
    </location>
</feature>
<keyword evidence="12" id="KW-1185">Reference proteome</keyword>
<dbReference type="GO" id="GO:0006284">
    <property type="term" value="P:base-excision repair"/>
    <property type="evidence" value="ECO:0007669"/>
    <property type="project" value="InterPro"/>
</dbReference>
<evidence type="ECO:0000256" key="2">
    <source>
        <dbReference type="ARBA" id="ARBA00009409"/>
    </source>
</evidence>
<keyword evidence="6" id="KW-0234">DNA repair</keyword>
<comment type="catalytic activity">
    <reaction evidence="1">
        <text>Hydrolysis of DNA containing ring-opened 7-methylguanine residues, releasing 2,6-diamino-4-hydroxy-5-(N-methyl)formamidopyrimidine.</text>
        <dbReference type="EC" id="3.2.2.23"/>
    </reaction>
</comment>
<dbReference type="SMART" id="SM00898">
    <property type="entry name" value="Fapy_DNA_glyco"/>
    <property type="match status" value="1"/>
</dbReference>
<evidence type="ECO:0000256" key="4">
    <source>
        <dbReference type="ARBA" id="ARBA00022801"/>
    </source>
</evidence>
<evidence type="ECO:0000256" key="5">
    <source>
        <dbReference type="ARBA" id="ARBA00023125"/>
    </source>
</evidence>
<dbReference type="Pfam" id="PF06831">
    <property type="entry name" value="H2TH"/>
    <property type="match status" value="1"/>
</dbReference>
<dbReference type="GO" id="GO:0008270">
    <property type="term" value="F:zinc ion binding"/>
    <property type="evidence" value="ECO:0007669"/>
    <property type="project" value="InterPro"/>
</dbReference>
<dbReference type="PANTHER" id="PTHR22993:SF9">
    <property type="entry name" value="FORMAMIDOPYRIMIDINE-DNA GLYCOSYLASE"/>
    <property type="match status" value="1"/>
</dbReference>
<proteinExistence type="inferred from homology"/>
<keyword evidence="7" id="KW-0456">Lyase</keyword>
<dbReference type="Gene3D" id="3.20.190.10">
    <property type="entry name" value="MutM-like, N-terminal"/>
    <property type="match status" value="1"/>
</dbReference>
<organism evidence="11 12">
    <name type="scientific">Chlamydomonas eustigma</name>
    <dbReference type="NCBI Taxonomy" id="1157962"/>
    <lineage>
        <taxon>Eukaryota</taxon>
        <taxon>Viridiplantae</taxon>
        <taxon>Chlorophyta</taxon>
        <taxon>core chlorophytes</taxon>
        <taxon>Chlorophyceae</taxon>
        <taxon>CS clade</taxon>
        <taxon>Chlamydomonadales</taxon>
        <taxon>Chlamydomonadaceae</taxon>
        <taxon>Chlamydomonas</taxon>
    </lineage>
</organism>
<dbReference type="SMART" id="SM01232">
    <property type="entry name" value="H2TH"/>
    <property type="match status" value="1"/>
</dbReference>
<evidence type="ECO:0000259" key="10">
    <source>
        <dbReference type="PROSITE" id="PS51068"/>
    </source>
</evidence>
<dbReference type="AlphaFoldDB" id="A0A250WXH7"/>
<dbReference type="InterPro" id="IPR035937">
    <property type="entry name" value="FPG_N"/>
</dbReference>
<keyword evidence="5" id="KW-0238">DNA-binding</keyword>
<evidence type="ECO:0000313" key="11">
    <source>
        <dbReference type="EMBL" id="GAX75543.1"/>
    </source>
</evidence>
<keyword evidence="3" id="KW-0227">DNA damage</keyword>
<dbReference type="InterPro" id="IPR010979">
    <property type="entry name" value="Ribosomal_uS13-like_H2TH"/>
</dbReference>
<dbReference type="PROSITE" id="PS51068">
    <property type="entry name" value="FPG_CAT"/>
    <property type="match status" value="1"/>
</dbReference>
<dbReference type="PANTHER" id="PTHR22993">
    <property type="entry name" value="FORMAMIDOPYRIMIDINE-DNA GLYCOSYLASE"/>
    <property type="match status" value="1"/>
</dbReference>
<dbReference type="SUPFAM" id="SSF46946">
    <property type="entry name" value="S13-like H2TH domain"/>
    <property type="match status" value="1"/>
</dbReference>
<dbReference type="Gene3D" id="1.10.8.50">
    <property type="match status" value="1"/>
</dbReference>
<dbReference type="InterPro" id="IPR015886">
    <property type="entry name" value="H2TH_FPG"/>
</dbReference>
<reference evidence="11 12" key="1">
    <citation type="submission" date="2017-08" db="EMBL/GenBank/DDBJ databases">
        <title>Acidophilic green algal genome provides insights into adaptation to an acidic environment.</title>
        <authorList>
            <person name="Hirooka S."/>
            <person name="Hirose Y."/>
            <person name="Kanesaki Y."/>
            <person name="Higuchi S."/>
            <person name="Fujiwara T."/>
            <person name="Onuma R."/>
            <person name="Era A."/>
            <person name="Ohbayashi R."/>
            <person name="Uzuka A."/>
            <person name="Nozaki H."/>
            <person name="Yoshikawa H."/>
            <person name="Miyagishima S.Y."/>
        </authorList>
    </citation>
    <scope>NUCLEOTIDE SEQUENCE [LARGE SCALE GENOMIC DNA]</scope>
    <source>
        <strain evidence="11 12">NIES-2499</strain>
    </source>
</reference>
<protein>
    <recommendedName>
        <fullName evidence="10">Formamidopyrimidine-DNA glycosylase catalytic domain-containing protein</fullName>
    </recommendedName>
</protein>
<evidence type="ECO:0000256" key="8">
    <source>
        <dbReference type="ARBA" id="ARBA00023268"/>
    </source>
</evidence>
<comment type="similarity">
    <text evidence="2">Belongs to the FPG family.</text>
</comment>
<comment type="caution">
    <text evidence="11">The sequence shown here is derived from an EMBL/GenBank/DDBJ whole genome shotgun (WGS) entry which is preliminary data.</text>
</comment>
<evidence type="ECO:0000256" key="1">
    <source>
        <dbReference type="ARBA" id="ARBA00001668"/>
    </source>
</evidence>
<evidence type="ECO:0000256" key="9">
    <source>
        <dbReference type="ARBA" id="ARBA00023295"/>
    </source>
</evidence>
<dbReference type="GO" id="GO:0005634">
    <property type="term" value="C:nucleus"/>
    <property type="evidence" value="ECO:0007669"/>
    <property type="project" value="TreeGrafter"/>
</dbReference>
<keyword evidence="4" id="KW-0378">Hydrolase</keyword>
<dbReference type="Pfam" id="PF01149">
    <property type="entry name" value="Fapy_DNA_glyco"/>
    <property type="match status" value="1"/>
</dbReference>
<keyword evidence="8" id="KW-0511">Multifunctional enzyme</keyword>
<name>A0A250WXH7_9CHLO</name>
<dbReference type="GO" id="GO:0003684">
    <property type="term" value="F:damaged DNA binding"/>
    <property type="evidence" value="ECO:0007669"/>
    <property type="project" value="InterPro"/>
</dbReference>
<evidence type="ECO:0000256" key="7">
    <source>
        <dbReference type="ARBA" id="ARBA00023239"/>
    </source>
</evidence>
<dbReference type="SUPFAM" id="SSF81624">
    <property type="entry name" value="N-terminal domain of MutM-like DNA repair proteins"/>
    <property type="match status" value="1"/>
</dbReference>
<keyword evidence="9" id="KW-0326">Glycosidase</keyword>
<dbReference type="GO" id="GO:0008534">
    <property type="term" value="F:oxidized purine nucleobase lesion DNA N-glycosylase activity"/>
    <property type="evidence" value="ECO:0007669"/>
    <property type="project" value="UniProtKB-EC"/>
</dbReference>
<accession>A0A250WXH7</accession>
<dbReference type="OrthoDB" id="444592at2759"/>
<dbReference type="FunFam" id="1.10.8.50:FF:000009">
    <property type="entry name" value="Formamidopyrimidine-DNA glycosylase"/>
    <property type="match status" value="1"/>
</dbReference>
<dbReference type="GO" id="GO:0003906">
    <property type="term" value="F:DNA-(apurinic or apyrimidinic site) endonuclease activity"/>
    <property type="evidence" value="ECO:0007669"/>
    <property type="project" value="InterPro"/>
</dbReference>
<sequence length="418" mass="46584">MGLFIAIIRLVTIDDDKIHQKNHDHTVLGLIFLLSLCYDTLIPCNFLSELPEVEAARKLVHNYCLGKAVVKAFVAEDDKVVEGVIPKDLKSALEGLTVTSACRHGKQMWIEFGLMNPALLLHLGMNGGVSIKKPNGQVATLEYARLGPSEKGEWPPKYCKLDLEFKDGTHMAFTDSRRFARVKWLMDPRANEPINRLARDAYLDLPTVGEFVSILGERYRKRKSLKIKTLLLDQESLISGIGNWVADEVLYQARIHPEEAVSSLTSDQAVVLHEKIRFVIDVAVNVDSDAERFPPDWLFHVRWSGKKPVSLGGNPVHFVTVGSRTSAFVPKLQKLQGLSSGPDAIVVLDDDKFMQQKQKVRKTKAGATAEAKKQDIVPRRSDDIPEVAVIDDEVPNQQAAKKRRVTAAVKKTIKLAAT</sequence>
<evidence type="ECO:0000313" key="12">
    <source>
        <dbReference type="Proteomes" id="UP000232323"/>
    </source>
</evidence>
<gene>
    <name evidence="11" type="ORF">CEUSTIGMA_g2986.t1</name>
</gene>
<dbReference type="Proteomes" id="UP000232323">
    <property type="component" value="Unassembled WGS sequence"/>
</dbReference>
<dbReference type="EMBL" id="BEGY01000012">
    <property type="protein sequence ID" value="GAX75543.1"/>
    <property type="molecule type" value="Genomic_DNA"/>
</dbReference>
<dbReference type="GO" id="GO:0016829">
    <property type="term" value="F:lyase activity"/>
    <property type="evidence" value="ECO:0007669"/>
    <property type="project" value="UniProtKB-KW"/>
</dbReference>